<dbReference type="Proteomes" id="UP000192940">
    <property type="component" value="Chromosome I"/>
</dbReference>
<dbReference type="GO" id="GO:0032259">
    <property type="term" value="P:methylation"/>
    <property type="evidence" value="ECO:0007669"/>
    <property type="project" value="UniProtKB-KW"/>
</dbReference>
<dbReference type="InterPro" id="IPR013217">
    <property type="entry name" value="Methyltransf_12"/>
</dbReference>
<organism evidence="3 4">
    <name type="scientific">Paenibacillus uliginis N3/975</name>
    <dbReference type="NCBI Taxonomy" id="1313296"/>
    <lineage>
        <taxon>Bacteria</taxon>
        <taxon>Bacillati</taxon>
        <taxon>Bacillota</taxon>
        <taxon>Bacilli</taxon>
        <taxon>Bacillales</taxon>
        <taxon>Paenibacillaceae</taxon>
        <taxon>Paenibacillus</taxon>
    </lineage>
</organism>
<accession>A0A1X7HT16</accession>
<dbReference type="InterPro" id="IPR029063">
    <property type="entry name" value="SAM-dependent_MTases_sf"/>
</dbReference>
<gene>
    <name evidence="3" type="ORF">SAMN05661091_5821</name>
</gene>
<evidence type="ECO:0000313" key="4">
    <source>
        <dbReference type="Proteomes" id="UP000192940"/>
    </source>
</evidence>
<proteinExistence type="predicted"/>
<dbReference type="GO" id="GO:0008168">
    <property type="term" value="F:methyltransferase activity"/>
    <property type="evidence" value="ECO:0007669"/>
    <property type="project" value="UniProtKB-KW"/>
</dbReference>
<dbReference type="InterPro" id="IPR020803">
    <property type="entry name" value="MeTfrase_dom"/>
</dbReference>
<dbReference type="Gene3D" id="3.40.50.150">
    <property type="entry name" value="Vaccinia Virus protein VP39"/>
    <property type="match status" value="1"/>
</dbReference>
<dbReference type="SUPFAM" id="SSF53335">
    <property type="entry name" value="S-adenosyl-L-methionine-dependent methyltransferases"/>
    <property type="match status" value="1"/>
</dbReference>
<keyword evidence="1 3" id="KW-0808">Transferase</keyword>
<dbReference type="STRING" id="1313296.SAMN05661091_5821"/>
<evidence type="ECO:0000313" key="3">
    <source>
        <dbReference type="EMBL" id="SMF92433.1"/>
    </source>
</evidence>
<dbReference type="PANTHER" id="PTHR43861">
    <property type="entry name" value="TRANS-ACONITATE 2-METHYLTRANSFERASE-RELATED"/>
    <property type="match status" value="1"/>
</dbReference>
<keyword evidence="4" id="KW-1185">Reference proteome</keyword>
<reference evidence="3 4" key="1">
    <citation type="submission" date="2017-04" db="EMBL/GenBank/DDBJ databases">
        <authorList>
            <person name="Afonso C.L."/>
            <person name="Miller P.J."/>
            <person name="Scott M.A."/>
            <person name="Spackman E."/>
            <person name="Goraichik I."/>
            <person name="Dimitrov K.M."/>
            <person name="Suarez D.L."/>
            <person name="Swayne D.E."/>
        </authorList>
    </citation>
    <scope>NUCLEOTIDE SEQUENCE [LARGE SCALE GENOMIC DNA]</scope>
    <source>
        <strain evidence="3 4">N3/975</strain>
    </source>
</reference>
<dbReference type="RefSeq" id="WP_208916517.1">
    <property type="nucleotide sequence ID" value="NZ_LT840184.1"/>
</dbReference>
<name>A0A1X7HT16_9BACL</name>
<dbReference type="Pfam" id="PF08242">
    <property type="entry name" value="Methyltransf_12"/>
    <property type="match status" value="1"/>
</dbReference>
<keyword evidence="3" id="KW-0489">Methyltransferase</keyword>
<evidence type="ECO:0000259" key="2">
    <source>
        <dbReference type="SMART" id="SM00828"/>
    </source>
</evidence>
<sequence length="260" mass="29847">MTAYRGSDHYDQEAFLQSYLQRRSWSENANDTLEKPIIYEMMGDVRRKSILDLGCGTATYGSELLELGASQYTGLEGSINMVEHARKTLDPMSNGCVIHLALEDWKAPEAAYDLIVSRLVIHYIEDIDALFSHVYTSLKAGGSFVFSVEHPVMTSSYGLPKTAGQKQDWTVDNYFVAGGREQEWLGRTVKKFHRTVEDYFSALQRAGFLIEQVRESRPDERHFSNRETYERRLRIPLFFMMKGYKKEGHDETCRSVGIAR</sequence>
<feature type="domain" description="Polyketide synthase-like methyltransferase" evidence="2">
    <location>
        <begin position="20"/>
        <end position="234"/>
    </location>
</feature>
<dbReference type="EMBL" id="LT840184">
    <property type="protein sequence ID" value="SMF92433.1"/>
    <property type="molecule type" value="Genomic_DNA"/>
</dbReference>
<dbReference type="SMART" id="SM00828">
    <property type="entry name" value="PKS_MT"/>
    <property type="match status" value="1"/>
</dbReference>
<dbReference type="CDD" id="cd02440">
    <property type="entry name" value="AdoMet_MTases"/>
    <property type="match status" value="1"/>
</dbReference>
<evidence type="ECO:0000256" key="1">
    <source>
        <dbReference type="ARBA" id="ARBA00022679"/>
    </source>
</evidence>
<protein>
    <submittedName>
        <fullName evidence="3">Methyltransferase domain-containing protein</fullName>
    </submittedName>
</protein>
<dbReference type="AlphaFoldDB" id="A0A1X7HT16"/>